<name>A0A0U5B5D1_9BACT</name>
<keyword evidence="2" id="KW-1133">Transmembrane helix</keyword>
<keyword evidence="2" id="KW-0472">Membrane</keyword>
<dbReference type="AlphaFoldDB" id="A0A0U5B5D1"/>
<dbReference type="Proteomes" id="UP000068196">
    <property type="component" value="Chromosome"/>
</dbReference>
<sequence>MENIVYIFLGLTILFVFIVLIGVLKLIQTLKNLNQNLELLPPVLLNLKNSSEKLQENLEVSKSTLENLNHLLSELKIVPRIVGEIGASIKDFEAFLKGQVEVVKDDLHFSLEDLREILKDFKGVSLEVSEKTKKLSQSLDPVIKGLSESAQTGAQLLENFNTTLKKTYIEVSAMTTGVSEVLRGLRRIIKI</sequence>
<evidence type="ECO:0000313" key="3">
    <source>
        <dbReference type="EMBL" id="BAU23280.1"/>
    </source>
</evidence>
<dbReference type="OrthoDB" id="9805983at2"/>
<keyword evidence="1" id="KW-0175">Coiled coil</keyword>
<feature type="transmembrane region" description="Helical" evidence="2">
    <location>
        <begin position="6"/>
        <end position="27"/>
    </location>
</feature>
<dbReference type="RefSeq" id="WP_068513915.1">
    <property type="nucleotide sequence ID" value="NZ_AP014945.1"/>
</dbReference>
<feature type="coiled-coil region" evidence="1">
    <location>
        <begin position="44"/>
        <end position="71"/>
    </location>
</feature>
<protein>
    <recommendedName>
        <fullName evidence="5">DUF948 domain-containing protein</fullName>
    </recommendedName>
</protein>
<keyword evidence="2" id="KW-0812">Transmembrane</keyword>
<evidence type="ECO:0000313" key="4">
    <source>
        <dbReference type="Proteomes" id="UP000068196"/>
    </source>
</evidence>
<dbReference type="KEGG" id="cthi:THC_0895"/>
<reference evidence="3 4" key="1">
    <citation type="journal article" date="2016" name="Int. J. Syst. Evol. Microbiol.">
        <title>Caldimicrobium thiodismutans sp. nov., a sulfur-disproportionating bacterium isolated from a hot spring, and emended description of the genus Caldimicrobium.</title>
        <authorList>
            <person name="Kojima H."/>
            <person name="Umezawa K."/>
            <person name="Fukui M."/>
        </authorList>
    </citation>
    <scope>NUCLEOTIDE SEQUENCE [LARGE SCALE GENOMIC DNA]</scope>
    <source>
        <strain evidence="3 4">TF1</strain>
    </source>
</reference>
<organism evidence="3 4">
    <name type="scientific">Caldimicrobium thiodismutans</name>
    <dbReference type="NCBI Taxonomy" id="1653476"/>
    <lineage>
        <taxon>Bacteria</taxon>
        <taxon>Pseudomonadati</taxon>
        <taxon>Thermodesulfobacteriota</taxon>
        <taxon>Thermodesulfobacteria</taxon>
        <taxon>Thermodesulfobacteriales</taxon>
        <taxon>Thermodesulfobacteriaceae</taxon>
        <taxon>Caldimicrobium</taxon>
    </lineage>
</organism>
<proteinExistence type="predicted"/>
<reference evidence="4" key="2">
    <citation type="journal article" date="2016" name="Int. J. Syst. Evol. Microbiol.">
        <title>Caldimicrobium thiodismutans sp. nov., a sulfur-disproportionating bacterium isolated from a hot spring.</title>
        <authorList>
            <person name="Kojima H."/>
            <person name="Umezawa K."/>
            <person name="Fukui M."/>
        </authorList>
    </citation>
    <scope>NUCLEOTIDE SEQUENCE [LARGE SCALE GENOMIC DNA]</scope>
    <source>
        <strain evidence="4">TF1</strain>
    </source>
</reference>
<dbReference type="STRING" id="1653476.THC_0895"/>
<gene>
    <name evidence="3" type="ORF">THC_0895</name>
</gene>
<keyword evidence="4" id="KW-1185">Reference proteome</keyword>
<evidence type="ECO:0008006" key="5">
    <source>
        <dbReference type="Google" id="ProtNLM"/>
    </source>
</evidence>
<accession>A0A0U5B5D1</accession>
<dbReference type="EMBL" id="AP014945">
    <property type="protein sequence ID" value="BAU23280.1"/>
    <property type="molecule type" value="Genomic_DNA"/>
</dbReference>
<evidence type="ECO:0000256" key="1">
    <source>
        <dbReference type="SAM" id="Coils"/>
    </source>
</evidence>
<evidence type="ECO:0000256" key="2">
    <source>
        <dbReference type="SAM" id="Phobius"/>
    </source>
</evidence>